<dbReference type="KEGG" id="paru:CYR75_08690"/>
<evidence type="ECO:0000259" key="2">
    <source>
        <dbReference type="Pfam" id="PF07584"/>
    </source>
</evidence>
<dbReference type="InterPro" id="IPR029062">
    <property type="entry name" value="Class_I_gatase-like"/>
</dbReference>
<dbReference type="RefSeq" id="WP_101499680.1">
    <property type="nucleotide sequence ID" value="NZ_CP025583.1"/>
</dbReference>
<dbReference type="InterPro" id="IPR011933">
    <property type="entry name" value="Double_TM_dom"/>
</dbReference>
<dbReference type="EMBL" id="CP025583">
    <property type="protein sequence ID" value="AUM74334.1"/>
    <property type="molecule type" value="Genomic_DNA"/>
</dbReference>
<proteinExistence type="predicted"/>
<dbReference type="Pfam" id="PF07584">
    <property type="entry name" value="BatA"/>
    <property type="match status" value="1"/>
</dbReference>
<dbReference type="PANTHER" id="PTHR37464">
    <property type="entry name" value="BLL2463 PROTEIN"/>
    <property type="match status" value="1"/>
</dbReference>
<dbReference type="Pfam" id="PF13709">
    <property type="entry name" value="DUF4159"/>
    <property type="match status" value="1"/>
</dbReference>
<gene>
    <name evidence="4" type="ORF">CYR75_08690</name>
</gene>
<protein>
    <submittedName>
        <fullName evidence="4">LytTR family transcriptional regulator</fullName>
    </submittedName>
</protein>
<dbReference type="Proteomes" id="UP000234882">
    <property type="component" value="Chromosome"/>
</dbReference>
<dbReference type="AlphaFoldDB" id="A0A2K9MFF9"/>
<evidence type="ECO:0000313" key="5">
    <source>
        <dbReference type="Proteomes" id="UP000234882"/>
    </source>
</evidence>
<keyword evidence="5" id="KW-1185">Reference proteome</keyword>
<feature type="domain" description="DUF4159" evidence="3">
    <location>
        <begin position="699"/>
        <end position="909"/>
    </location>
</feature>
<dbReference type="Gene3D" id="3.40.50.880">
    <property type="match status" value="1"/>
</dbReference>
<name>A0A2K9MFF9_9RHOB</name>
<dbReference type="PANTHER" id="PTHR37464:SF1">
    <property type="entry name" value="BLL2463 PROTEIN"/>
    <property type="match status" value="1"/>
</dbReference>
<feature type="domain" description="Aerotolerance regulator N-terminal" evidence="2">
    <location>
        <begin position="3"/>
        <end position="81"/>
    </location>
</feature>
<accession>A0A2K9MFF9</accession>
<feature type="transmembrane region" description="Helical" evidence="1">
    <location>
        <begin position="61"/>
        <end position="82"/>
    </location>
</feature>
<keyword evidence="1" id="KW-1133">Transmembrane helix</keyword>
<evidence type="ECO:0000256" key="1">
    <source>
        <dbReference type="SAM" id="Phobius"/>
    </source>
</evidence>
<dbReference type="InterPro" id="IPR025297">
    <property type="entry name" value="DUF4159"/>
</dbReference>
<reference evidence="5" key="1">
    <citation type="submission" date="2017-12" db="EMBL/GenBank/DDBJ databases">
        <title>Genomic analysis of Paracoccus sp. CBA4604.</title>
        <authorList>
            <person name="Roh S.W."/>
            <person name="Kim J.Y."/>
            <person name="Kim J.S."/>
        </authorList>
    </citation>
    <scope>NUCLEOTIDE SEQUENCE [LARGE SCALE GENOMIC DNA]</scope>
    <source>
        <strain evidence="5">CBA4604</strain>
    </source>
</reference>
<sequence>MMMLGPIGFAAPWLLLGLAALPLLWWLLRALPPVPRRVRFPGTVLLAGLVDPQPVARRTPWWLLMLRLLAVAAAVLAFAAPIWRPVADPAPEDALLIVMDAGATAAPGWAAARSRAISAAEGAMSRGAPVALLLADGQQTAALTFSADDSLPAALRAAQPQPWPAAYPPDPAPLLEHAPAAGLGTLWLSDGLDHPNRAAWLIALAARGTVRVVPPATPPHVLRMTRDGHPPGFEVQATTPTAPDILALGPDPQGIPRELARLTPGPAQVEAGITRRPVTADLPPELLGRVTRFQLDGVESAAAVVLGDDRLRRPVMAVVGPGPSADEGQALLSPRHFILSALDGPARAIEAGLSDAIAAKPDVIVILDRAGLPAAGPLAEWVAGGGMLIRFAGPRMAAAPDLALEPLLPVALRPGGRDMGGALSWGEPRAIAPFDPDGPFAGLTVPRDVTVRAQLMAEPSPDLSARSIAVLSDGTPLVTRAGYGQGQLVLFHSTANADWSSLPISGLFVQMLQRLIDGAGREIADTPSLTEGGSWTPLRLLDGFGRWNDSPDPVPVAAEVLAQGASPQVPAGIYASGERVVAVNAGAPIARAEWPGAQIEAAGAPGLPLQAWLLLLAALALMLDLLGSAALRGGVQRRGGLVAILALALLIAPQDLRAQEGLIPDLLLPYNPLPPSESEAPETAQLDPDLVRAASHFALAYVLTGDPELDGLSRAGLTGLSQTLAARTTVEPSAPVGVDLETADLSLLAFLYWPVGDRQPLPSAQAYLRLNRFLRGGGMILFDSRDADLAGSSADASGDLRRLAGPLDMPQLQIVPRDHVLTRSFYLLDSLPGRFDGGQVWVAADAAPEGGAAVNDGVSPVVIGGNAWAEAWAVDQRGLPLFAVGSGFDGERQREIAHRFGVNLIMYVLTGNYKSDQIHVPALLQRLQREQLR</sequence>
<dbReference type="Gene3D" id="3.40.50.12140">
    <property type="entry name" value="Domain of unknown function DUF4159"/>
    <property type="match status" value="1"/>
</dbReference>
<organism evidence="4 5">
    <name type="scientific">Paracoccus jeotgali</name>
    <dbReference type="NCBI Taxonomy" id="2065379"/>
    <lineage>
        <taxon>Bacteria</taxon>
        <taxon>Pseudomonadati</taxon>
        <taxon>Pseudomonadota</taxon>
        <taxon>Alphaproteobacteria</taxon>
        <taxon>Rhodobacterales</taxon>
        <taxon>Paracoccaceae</taxon>
        <taxon>Paracoccus</taxon>
    </lineage>
</organism>
<dbReference type="SUPFAM" id="SSF52317">
    <property type="entry name" value="Class I glutamine amidotransferase-like"/>
    <property type="match status" value="1"/>
</dbReference>
<evidence type="ECO:0000313" key="4">
    <source>
        <dbReference type="EMBL" id="AUM74334.1"/>
    </source>
</evidence>
<dbReference type="InterPro" id="IPR024163">
    <property type="entry name" value="Aerotolerance_reg_N"/>
</dbReference>
<evidence type="ECO:0000259" key="3">
    <source>
        <dbReference type="Pfam" id="PF13709"/>
    </source>
</evidence>
<keyword evidence="1" id="KW-0472">Membrane</keyword>
<keyword evidence="1" id="KW-0812">Transmembrane</keyword>
<dbReference type="CDD" id="cd03143">
    <property type="entry name" value="A4_beta-galactosidase_middle_domain"/>
    <property type="match status" value="1"/>
</dbReference>
<dbReference type="OrthoDB" id="9773014at2"/>
<dbReference type="NCBIfam" id="TIGR02226">
    <property type="entry name" value="two_anch"/>
    <property type="match status" value="1"/>
</dbReference>